<accession>W2RRC8</accession>
<keyword evidence="2" id="KW-0698">rRNA processing</keyword>
<reference evidence="4 5" key="1">
    <citation type="submission" date="2013-03" db="EMBL/GenBank/DDBJ databases">
        <title>The Genome Sequence of Phialophora europaea CBS 101466.</title>
        <authorList>
            <consortium name="The Broad Institute Genomics Platform"/>
            <person name="Cuomo C."/>
            <person name="de Hoog S."/>
            <person name="Gorbushina A."/>
            <person name="Walker B."/>
            <person name="Young S.K."/>
            <person name="Zeng Q."/>
            <person name="Gargeya S."/>
            <person name="Fitzgerald M."/>
            <person name="Haas B."/>
            <person name="Abouelleil A."/>
            <person name="Allen A.W."/>
            <person name="Alvarado L."/>
            <person name="Arachchi H.M."/>
            <person name="Berlin A.M."/>
            <person name="Chapman S.B."/>
            <person name="Gainer-Dewar J."/>
            <person name="Goldberg J."/>
            <person name="Griggs A."/>
            <person name="Gujja S."/>
            <person name="Hansen M."/>
            <person name="Howarth C."/>
            <person name="Imamovic A."/>
            <person name="Ireland A."/>
            <person name="Larimer J."/>
            <person name="McCowan C."/>
            <person name="Murphy C."/>
            <person name="Pearson M."/>
            <person name="Poon T.W."/>
            <person name="Priest M."/>
            <person name="Roberts A."/>
            <person name="Saif S."/>
            <person name="Shea T."/>
            <person name="Sisk P."/>
            <person name="Sykes S."/>
            <person name="Wortman J."/>
            <person name="Nusbaum C."/>
            <person name="Birren B."/>
        </authorList>
    </citation>
    <scope>NUCLEOTIDE SEQUENCE [LARGE SCALE GENOMIC DNA]</scope>
    <source>
        <strain evidence="4 5">CBS 101466</strain>
    </source>
</reference>
<dbReference type="GO" id="GO:0006364">
    <property type="term" value="P:rRNA processing"/>
    <property type="evidence" value="ECO:0007669"/>
    <property type="project" value="UniProtKB-KW"/>
</dbReference>
<feature type="compositionally biased region" description="Acidic residues" evidence="3">
    <location>
        <begin position="154"/>
        <end position="178"/>
    </location>
</feature>
<sequence>MAQPVLTSEPTSATPHASLPSTLPALIELQVALSLWAWPTLTFAISNSFGGSPEVAAEKRELLAGAVSELLTSKPASLHEVADLEEVLLHVMNDEFELVVDDGSAQETAEAIWRGMEKLAKGDVGDLEAAYTKYLEKQKSGKKEQVNFVQGKDDEGEETDWDDEDEFNGFDDDDEQDVEMGNTPDSAQKKEKPAPEIDEDGFTKVVGKKNR</sequence>
<evidence type="ECO:0000256" key="3">
    <source>
        <dbReference type="SAM" id="MobiDB-lite"/>
    </source>
</evidence>
<dbReference type="STRING" id="1220924.W2RRC8"/>
<evidence type="ECO:0000256" key="1">
    <source>
        <dbReference type="ARBA" id="ARBA00006524"/>
    </source>
</evidence>
<dbReference type="eggNOG" id="KOG4032">
    <property type="taxonomic scope" value="Eukaryota"/>
</dbReference>
<gene>
    <name evidence="4" type="ORF">HMPREF1541_05293</name>
</gene>
<dbReference type="AlphaFoldDB" id="W2RRC8"/>
<organism evidence="4 5">
    <name type="scientific">Cyphellophora europaea (strain CBS 101466)</name>
    <name type="common">Phialophora europaea</name>
    <dbReference type="NCBI Taxonomy" id="1220924"/>
    <lineage>
        <taxon>Eukaryota</taxon>
        <taxon>Fungi</taxon>
        <taxon>Dikarya</taxon>
        <taxon>Ascomycota</taxon>
        <taxon>Pezizomycotina</taxon>
        <taxon>Eurotiomycetes</taxon>
        <taxon>Chaetothyriomycetidae</taxon>
        <taxon>Chaetothyriales</taxon>
        <taxon>Cyphellophoraceae</taxon>
        <taxon>Cyphellophora</taxon>
    </lineage>
</organism>
<proteinExistence type="inferred from homology"/>
<dbReference type="PANTHER" id="PTHR21250">
    <property type="entry name" value="PRE-RRNA-PROCESSING PROTEIN TSR2 HOMOLOG"/>
    <property type="match status" value="1"/>
</dbReference>
<name>W2RRC8_CYPE1</name>
<evidence type="ECO:0000256" key="2">
    <source>
        <dbReference type="ARBA" id="ARBA00022552"/>
    </source>
</evidence>
<comment type="similarity">
    <text evidence="1">Belongs to the TSR2 family.</text>
</comment>
<dbReference type="InterPro" id="IPR019398">
    <property type="entry name" value="Pre-rRNA_process_TSR2"/>
</dbReference>
<keyword evidence="5" id="KW-1185">Reference proteome</keyword>
<dbReference type="OrthoDB" id="263560at2759"/>
<protein>
    <recommendedName>
        <fullName evidence="6">Pre-rRNA-processing protein TSR2</fullName>
    </recommendedName>
</protein>
<dbReference type="RefSeq" id="XP_008717856.1">
    <property type="nucleotide sequence ID" value="XM_008719634.1"/>
</dbReference>
<dbReference type="HOGENOM" id="CLU_074896_0_2_1"/>
<dbReference type="EMBL" id="KB822721">
    <property type="protein sequence ID" value="ETN39071.1"/>
    <property type="molecule type" value="Genomic_DNA"/>
</dbReference>
<feature type="region of interest" description="Disordered" evidence="3">
    <location>
        <begin position="142"/>
        <end position="211"/>
    </location>
</feature>
<dbReference type="VEuPathDB" id="FungiDB:HMPREF1541_05293"/>
<dbReference type="FunCoup" id="W2RRC8">
    <property type="interactions" value="158"/>
</dbReference>
<dbReference type="Proteomes" id="UP000030752">
    <property type="component" value="Unassembled WGS sequence"/>
</dbReference>
<dbReference type="Pfam" id="PF10273">
    <property type="entry name" value="WGG"/>
    <property type="match status" value="1"/>
</dbReference>
<dbReference type="InParanoid" id="W2RRC8"/>
<evidence type="ECO:0000313" key="5">
    <source>
        <dbReference type="Proteomes" id="UP000030752"/>
    </source>
</evidence>
<evidence type="ECO:0000313" key="4">
    <source>
        <dbReference type="EMBL" id="ETN39071.1"/>
    </source>
</evidence>
<dbReference type="GeneID" id="19972632"/>
<evidence type="ECO:0008006" key="6">
    <source>
        <dbReference type="Google" id="ProtNLM"/>
    </source>
</evidence>